<proteinExistence type="predicted"/>
<dbReference type="InterPro" id="IPR050204">
    <property type="entry name" value="AraC_XylS_family_regulators"/>
</dbReference>
<comment type="caution">
    <text evidence="5">The sequence shown here is derived from an EMBL/GenBank/DDBJ whole genome shotgun (WGS) entry which is preliminary data.</text>
</comment>
<sequence length="331" mass="36193">MMPGMDDAVTAVHRTRISTQDEAETEEFIRQMYVGTRLRFIGTPDGARFTATIADLTSIAAGEVRSAVDYHAVTDPFDHYLFLSIRYGRLRVTNGHDEALLQAGDNYFYPLGAPLGVDLFDMKLRTLQLPAGRIAETAEQLAGVRPQDLRFDSTQPLSAALSRQWSALVAMAGSILLPDDAPGPDQLLAEEITRTAAVTALHTFPNSALTVAYQPGPGWVAAAAVRRAAAFIQAHADEPITLDQIATAAGVGGRALQYAFRRHIDATPIGYLRRIRLERADQELRAADPAGPLTVAEVARRWGWASSRQFAVAYRQRFGILPSHTLRRSTV</sequence>
<dbReference type="EMBL" id="VIRS01000003">
    <property type="protein sequence ID" value="TQS46085.1"/>
    <property type="molecule type" value="Genomic_DNA"/>
</dbReference>
<gene>
    <name evidence="5" type="ORF">FL583_06280</name>
</gene>
<evidence type="ECO:0000256" key="2">
    <source>
        <dbReference type="ARBA" id="ARBA00023125"/>
    </source>
</evidence>
<dbReference type="InParanoid" id="A0A545AZQ2"/>
<dbReference type="GO" id="GO:0043565">
    <property type="term" value="F:sequence-specific DNA binding"/>
    <property type="evidence" value="ECO:0007669"/>
    <property type="project" value="InterPro"/>
</dbReference>
<dbReference type="OrthoDB" id="5464689at2"/>
<feature type="domain" description="HTH araC/xylS-type" evidence="4">
    <location>
        <begin position="226"/>
        <end position="328"/>
    </location>
</feature>
<accession>A0A545AZQ2</accession>
<dbReference type="AlphaFoldDB" id="A0A545AZQ2"/>
<evidence type="ECO:0000256" key="1">
    <source>
        <dbReference type="ARBA" id="ARBA00023015"/>
    </source>
</evidence>
<dbReference type="SUPFAM" id="SSF46689">
    <property type="entry name" value="Homeodomain-like"/>
    <property type="match status" value="2"/>
</dbReference>
<dbReference type="Proteomes" id="UP000317982">
    <property type="component" value="Unassembled WGS sequence"/>
</dbReference>
<evidence type="ECO:0000313" key="5">
    <source>
        <dbReference type="EMBL" id="TQS46085.1"/>
    </source>
</evidence>
<dbReference type="GO" id="GO:0003700">
    <property type="term" value="F:DNA-binding transcription factor activity"/>
    <property type="evidence" value="ECO:0007669"/>
    <property type="project" value="InterPro"/>
</dbReference>
<evidence type="ECO:0000256" key="3">
    <source>
        <dbReference type="ARBA" id="ARBA00023163"/>
    </source>
</evidence>
<name>A0A545AZQ2_9ACTN</name>
<dbReference type="InterPro" id="IPR009057">
    <property type="entry name" value="Homeodomain-like_sf"/>
</dbReference>
<keyword evidence="2" id="KW-0238">DNA-binding</keyword>
<dbReference type="SMART" id="SM00342">
    <property type="entry name" value="HTH_ARAC"/>
    <property type="match status" value="1"/>
</dbReference>
<dbReference type="InterPro" id="IPR018060">
    <property type="entry name" value="HTH_AraC"/>
</dbReference>
<organism evidence="5 6">
    <name type="scientific">Cryptosporangium phraense</name>
    <dbReference type="NCBI Taxonomy" id="2593070"/>
    <lineage>
        <taxon>Bacteria</taxon>
        <taxon>Bacillati</taxon>
        <taxon>Actinomycetota</taxon>
        <taxon>Actinomycetes</taxon>
        <taxon>Cryptosporangiales</taxon>
        <taxon>Cryptosporangiaceae</taxon>
        <taxon>Cryptosporangium</taxon>
    </lineage>
</organism>
<keyword evidence="6" id="KW-1185">Reference proteome</keyword>
<protein>
    <submittedName>
        <fullName evidence="5">AraC family transcriptional regulator</fullName>
    </submittedName>
</protein>
<evidence type="ECO:0000313" key="6">
    <source>
        <dbReference type="Proteomes" id="UP000317982"/>
    </source>
</evidence>
<dbReference type="Gene3D" id="1.10.10.60">
    <property type="entry name" value="Homeodomain-like"/>
    <property type="match status" value="1"/>
</dbReference>
<keyword evidence="3" id="KW-0804">Transcription</keyword>
<reference evidence="5 6" key="1">
    <citation type="submission" date="2019-07" db="EMBL/GenBank/DDBJ databases">
        <title>Cryptosporangium phraense sp. nov., isolated from plant litter.</title>
        <authorList>
            <person name="Suriyachadkun C."/>
        </authorList>
    </citation>
    <scope>NUCLEOTIDE SEQUENCE [LARGE SCALE GENOMIC DNA]</scope>
    <source>
        <strain evidence="5 6">A-T 5661</strain>
    </source>
</reference>
<dbReference type="Pfam" id="PF12833">
    <property type="entry name" value="HTH_18"/>
    <property type="match status" value="1"/>
</dbReference>
<dbReference type="PROSITE" id="PS01124">
    <property type="entry name" value="HTH_ARAC_FAMILY_2"/>
    <property type="match status" value="1"/>
</dbReference>
<keyword evidence="1" id="KW-0805">Transcription regulation</keyword>
<evidence type="ECO:0000259" key="4">
    <source>
        <dbReference type="PROSITE" id="PS01124"/>
    </source>
</evidence>
<dbReference type="PANTHER" id="PTHR46796">
    <property type="entry name" value="HTH-TYPE TRANSCRIPTIONAL ACTIVATOR RHAS-RELATED"/>
    <property type="match status" value="1"/>
</dbReference>